<name>J9B450_BACCE</name>
<dbReference type="HOGENOM" id="CLU_2950352_0_0_9"/>
<dbReference type="OrthoDB" id="1706687at2"/>
<dbReference type="RefSeq" id="WP_002187806.1">
    <property type="nucleotide sequence ID" value="NZ_JH804679.1"/>
</dbReference>
<proteinExistence type="predicted"/>
<gene>
    <name evidence="1" type="ORF">IG3_06258</name>
</gene>
<dbReference type="Gene3D" id="1.20.1260.10">
    <property type="match status" value="1"/>
</dbReference>
<reference evidence="1 2" key="1">
    <citation type="submission" date="2012-04" db="EMBL/GenBank/DDBJ databases">
        <title>The Genome Sequence of Bacillus cereus HuA2-1.</title>
        <authorList>
            <consortium name="The Broad Institute Genome Sequencing Platform"/>
            <consortium name="The Broad Institute Genome Sequencing Center for Infectious Disease"/>
            <person name="Feldgarden M."/>
            <person name="Van der Auwera G.A."/>
            <person name="Mahillon J."/>
            <person name="Duprez V."/>
            <person name="Timmery S."/>
            <person name="Mattelet C."/>
            <person name="Dierick K."/>
            <person name="Sun M."/>
            <person name="Yu Z."/>
            <person name="Zhu L."/>
            <person name="Hu X."/>
            <person name="Shank E.B."/>
            <person name="Swiecicka I."/>
            <person name="Hansen B.M."/>
            <person name="Andrup L."/>
            <person name="Young S.K."/>
            <person name="Zeng Q."/>
            <person name="Gargeya S."/>
            <person name="Fitzgerald M."/>
            <person name="Haas B."/>
            <person name="Abouelleil A."/>
            <person name="Alvarado L."/>
            <person name="Arachchi H.M."/>
            <person name="Berlin A."/>
            <person name="Chapman S.B."/>
            <person name="Goldberg J."/>
            <person name="Griggs A."/>
            <person name="Gujja S."/>
            <person name="Hansen M."/>
            <person name="Howarth C."/>
            <person name="Imamovic A."/>
            <person name="Larimer J."/>
            <person name="McCowen C."/>
            <person name="Montmayeur A."/>
            <person name="Murphy C."/>
            <person name="Neiman D."/>
            <person name="Pearson M."/>
            <person name="Priest M."/>
            <person name="Roberts A."/>
            <person name="Saif S."/>
            <person name="Shea T."/>
            <person name="Sisk P."/>
            <person name="Sykes S."/>
            <person name="Wortman J."/>
            <person name="Nusbaum C."/>
            <person name="Birren B."/>
        </authorList>
    </citation>
    <scope>NUCLEOTIDE SEQUENCE [LARGE SCALE GENOMIC DNA]</scope>
    <source>
        <strain evidence="1 2">HuA2-1</strain>
    </source>
</reference>
<dbReference type="PATRIC" id="fig|1053201.3.peg.6412"/>
<dbReference type="Proteomes" id="UP000004136">
    <property type="component" value="Unassembled WGS sequence"/>
</dbReference>
<evidence type="ECO:0008006" key="3">
    <source>
        <dbReference type="Google" id="ProtNLM"/>
    </source>
</evidence>
<accession>J9B450</accession>
<dbReference type="EMBL" id="AHDV01000067">
    <property type="protein sequence ID" value="EJV73464.1"/>
    <property type="molecule type" value="Genomic_DNA"/>
</dbReference>
<sequence length="59" mass="6979">MGKQSVANTLNVFLKGQYMGIHAYEQYIEKLKYPESHMLIHDILDKDRDHVNVLKQLTY</sequence>
<dbReference type="InterPro" id="IPR012347">
    <property type="entry name" value="Ferritin-like"/>
</dbReference>
<protein>
    <recommendedName>
        <fullName evidence="3">Rubrerythrin diiron-binding domain-containing protein</fullName>
    </recommendedName>
</protein>
<evidence type="ECO:0000313" key="1">
    <source>
        <dbReference type="EMBL" id="EJV73464.1"/>
    </source>
</evidence>
<evidence type="ECO:0000313" key="2">
    <source>
        <dbReference type="Proteomes" id="UP000004136"/>
    </source>
</evidence>
<comment type="caution">
    <text evidence="1">The sequence shown here is derived from an EMBL/GenBank/DDBJ whole genome shotgun (WGS) entry which is preliminary data.</text>
</comment>
<organism evidence="1 2">
    <name type="scientific">Bacillus cereus HuA2-1</name>
    <dbReference type="NCBI Taxonomy" id="1053201"/>
    <lineage>
        <taxon>Bacteria</taxon>
        <taxon>Bacillati</taxon>
        <taxon>Bacillota</taxon>
        <taxon>Bacilli</taxon>
        <taxon>Bacillales</taxon>
        <taxon>Bacillaceae</taxon>
        <taxon>Bacillus</taxon>
        <taxon>Bacillus cereus group</taxon>
    </lineage>
</organism>
<dbReference type="AlphaFoldDB" id="J9B450"/>